<dbReference type="STRING" id="42354.SAMN05216333_14211"/>
<dbReference type="EMBL" id="FODO01000042">
    <property type="protein sequence ID" value="SEP08099.1"/>
    <property type="molecule type" value="Genomic_DNA"/>
</dbReference>
<name>A0A1H8UY63_9PROT</name>
<feature type="signal peptide" evidence="1">
    <location>
        <begin position="1"/>
        <end position="27"/>
    </location>
</feature>
<organism evidence="3 4">
    <name type="scientific">Nitrosomonas oligotropha</name>
    <dbReference type="NCBI Taxonomy" id="42354"/>
    <lineage>
        <taxon>Bacteria</taxon>
        <taxon>Pseudomonadati</taxon>
        <taxon>Pseudomonadota</taxon>
        <taxon>Betaproteobacteria</taxon>
        <taxon>Nitrosomonadales</taxon>
        <taxon>Nitrosomonadaceae</taxon>
        <taxon>Nitrosomonas</taxon>
    </lineage>
</organism>
<dbReference type="InterPro" id="IPR025388">
    <property type="entry name" value="Alginate_export_dom"/>
</dbReference>
<dbReference type="AlphaFoldDB" id="A0A1H8UY63"/>
<keyword evidence="4" id="KW-1185">Reference proteome</keyword>
<feature type="domain" description="Alginate export" evidence="2">
    <location>
        <begin position="59"/>
        <end position="330"/>
    </location>
</feature>
<feature type="chain" id="PRO_5011669074" evidence="1">
    <location>
        <begin position="28"/>
        <end position="344"/>
    </location>
</feature>
<dbReference type="InterPro" id="IPR053728">
    <property type="entry name" value="Alginate_Permeability_Chnl"/>
</dbReference>
<keyword evidence="1" id="KW-0732">Signal</keyword>
<dbReference type="RefSeq" id="WP_090322414.1">
    <property type="nucleotide sequence ID" value="NZ_FNOE01000043.1"/>
</dbReference>
<evidence type="ECO:0000313" key="3">
    <source>
        <dbReference type="EMBL" id="SEP08099.1"/>
    </source>
</evidence>
<dbReference type="Proteomes" id="UP000198814">
    <property type="component" value="Unassembled WGS sequence"/>
</dbReference>
<proteinExistence type="predicted"/>
<accession>A0A1H8UY63</accession>
<evidence type="ECO:0000259" key="2">
    <source>
        <dbReference type="Pfam" id="PF13372"/>
    </source>
</evidence>
<dbReference type="Gene3D" id="2.40.160.100">
    <property type="match status" value="1"/>
</dbReference>
<evidence type="ECO:0000256" key="1">
    <source>
        <dbReference type="SAM" id="SignalP"/>
    </source>
</evidence>
<dbReference type="OrthoDB" id="311329at2"/>
<gene>
    <name evidence="3" type="ORF">SAMN05216333_14211</name>
</gene>
<dbReference type="Pfam" id="PF13372">
    <property type="entry name" value="Alginate_exp"/>
    <property type="match status" value="1"/>
</dbReference>
<reference evidence="4" key="1">
    <citation type="submission" date="2016-10" db="EMBL/GenBank/DDBJ databases">
        <authorList>
            <person name="Varghese N."/>
            <person name="Submissions S."/>
        </authorList>
    </citation>
    <scope>NUCLEOTIDE SEQUENCE [LARGE SCALE GENOMIC DNA]</scope>
    <source>
        <strain evidence="4">Nm76</strain>
    </source>
</reference>
<protein>
    <submittedName>
        <fullName evidence="3">Alginate export</fullName>
    </submittedName>
</protein>
<sequence>MCQQTARKYKTSLITVVLFAMSLSVAASEYMPLRFEENWGSNCNKMTPKCWRITEETTLTLGSDARVRAQGYWPLDFGIGNTMNSHRGDSYTLFRGLMHGDLRVGKHAQMFMQFGAYDESGRRGGAESNDQSNIDLQQGFLAWNGDRFSLRAGRQEVILGTSRLIAVREGPNIRLAFDGARASWKQGPYRIDALAFRPVFNKPEAFDDVISKSQALYGLYATFAPESIAPLKIDLYWLGYERDQGRFAAAQGREHRHSFGTRLFGSAKNWDWNLEAVFQIGHIGSQTIRAWTVASDTGFTFTALPWSPRPGLKADIASGDKNPSDGRLTKSDKSGYWRMMLSLF</sequence>
<evidence type="ECO:0000313" key="4">
    <source>
        <dbReference type="Proteomes" id="UP000198814"/>
    </source>
</evidence>